<keyword evidence="8" id="KW-0326">Glycosidase</keyword>
<feature type="compositionally biased region" description="Basic and acidic residues" evidence="10">
    <location>
        <begin position="582"/>
        <end position="597"/>
    </location>
</feature>
<dbReference type="GO" id="GO:0003684">
    <property type="term" value="F:damaged DNA binding"/>
    <property type="evidence" value="ECO:0007669"/>
    <property type="project" value="InterPro"/>
</dbReference>
<organism evidence="12 13">
    <name type="scientific">Plasmodium ovale curtisi</name>
    <dbReference type="NCBI Taxonomy" id="864141"/>
    <lineage>
        <taxon>Eukaryota</taxon>
        <taxon>Sar</taxon>
        <taxon>Alveolata</taxon>
        <taxon>Apicomplexa</taxon>
        <taxon>Aconoidasida</taxon>
        <taxon>Haemosporida</taxon>
        <taxon>Plasmodiidae</taxon>
        <taxon>Plasmodium</taxon>
        <taxon>Plasmodium (Plasmodium)</taxon>
    </lineage>
</organism>
<protein>
    <recommendedName>
        <fullName evidence="2">DNA-(apurinic or apyrimidinic site) lyase</fullName>
        <ecNumber evidence="2">4.2.99.18</ecNumber>
    </recommendedName>
</protein>
<dbReference type="InterPro" id="IPR023170">
    <property type="entry name" value="HhH_base_excis_C"/>
</dbReference>
<evidence type="ECO:0000256" key="2">
    <source>
        <dbReference type="ARBA" id="ARBA00012720"/>
    </source>
</evidence>
<comment type="similarity">
    <text evidence="1">Belongs to the type-1 OGG1 family.</text>
</comment>
<dbReference type="Gene3D" id="1.10.1670.10">
    <property type="entry name" value="Helix-hairpin-Helix base-excision DNA repair enzymes (C-terminal)"/>
    <property type="match status" value="1"/>
</dbReference>
<dbReference type="GO" id="GO:0140078">
    <property type="term" value="F:class I DNA-(apurinic or apyrimidinic site) endonuclease activity"/>
    <property type="evidence" value="ECO:0007669"/>
    <property type="project" value="UniProtKB-EC"/>
</dbReference>
<feature type="region of interest" description="Disordered" evidence="10">
    <location>
        <begin position="581"/>
        <end position="601"/>
    </location>
</feature>
<dbReference type="Proteomes" id="UP000078560">
    <property type="component" value="Unassembled WGS sequence"/>
</dbReference>
<evidence type="ECO:0000256" key="4">
    <source>
        <dbReference type="ARBA" id="ARBA00022801"/>
    </source>
</evidence>
<evidence type="ECO:0000256" key="7">
    <source>
        <dbReference type="ARBA" id="ARBA00023268"/>
    </source>
</evidence>
<dbReference type="GO" id="GO:0006289">
    <property type="term" value="P:nucleotide-excision repair"/>
    <property type="evidence" value="ECO:0007669"/>
    <property type="project" value="InterPro"/>
</dbReference>
<dbReference type="Gene3D" id="3.30.310.40">
    <property type="match status" value="1"/>
</dbReference>
<evidence type="ECO:0000256" key="8">
    <source>
        <dbReference type="ARBA" id="ARBA00023295"/>
    </source>
</evidence>
<dbReference type="SUPFAM" id="SSF55945">
    <property type="entry name" value="TATA-box binding protein-like"/>
    <property type="match status" value="1"/>
</dbReference>
<dbReference type="PANTHER" id="PTHR10242:SF2">
    <property type="entry name" value="N-GLYCOSYLASE_DNA LYASE"/>
    <property type="match status" value="1"/>
</dbReference>
<dbReference type="Pfam" id="PF07934">
    <property type="entry name" value="OGG_N"/>
    <property type="match status" value="1"/>
</dbReference>
<keyword evidence="7" id="KW-0511">Multifunctional enzyme</keyword>
<dbReference type="PANTHER" id="PTHR10242">
    <property type="entry name" value="8-OXOGUANINE DNA GLYCOSYLASE"/>
    <property type="match status" value="1"/>
</dbReference>
<name>A0A1A8WGT6_PLAOA</name>
<dbReference type="SMART" id="SM00478">
    <property type="entry name" value="ENDO3c"/>
    <property type="match status" value="1"/>
</dbReference>
<keyword evidence="5" id="KW-0234">DNA repair</keyword>
<dbReference type="InterPro" id="IPR052054">
    <property type="entry name" value="Oxidative_DNA_repair_enzyme"/>
</dbReference>
<dbReference type="InterPro" id="IPR011257">
    <property type="entry name" value="DNA_glycosylase"/>
</dbReference>
<dbReference type="GO" id="GO:0034039">
    <property type="term" value="F:8-oxo-7,8-dihydroguanine DNA N-glycosylase activity"/>
    <property type="evidence" value="ECO:0007669"/>
    <property type="project" value="TreeGrafter"/>
</dbReference>
<dbReference type="AlphaFoldDB" id="A0A1A8WGT6"/>
<dbReference type="InterPro" id="IPR012904">
    <property type="entry name" value="OGG_N"/>
</dbReference>
<sequence>MKIYHTLLLLSLKHTYTCKHIHGMIDLDLYKMSNIPVKRENVKIENKIMQKKKVHLKVMNCSYIYSPKVIKKKLEKKKINKCNKRNIKKEKKICLLQSNNNNTSQGINITRLNNSHYVINNYQNSWKKLNVSTNDLQLKYCFLIGQEFCFSQVDYNTYIGLINKKIYLFKETDTNIFYQCLYDNNRIERIKNEDCYMNSNNGKNIEAHSSSYEQDVHEFFNLEFPLKENIETWKKKDKRMDEITDKIKGLRILKTDSVESFFSFLCSTNNNIPRITLMIDCLRRRYGKFLATVTFQNEDILIRTNSGDEETQSRCRIKGNSHDRTSNEPNYVNIKANGETLHNANTKGEHLQNVRVKKEICENEQVSREVKVEKENNELWQNMEQNGKDIVTSNDNKIFYENIKTMIKEEKEMKTFSFYEFPSIDIISKLEEEDLRKLGFGYRSSYVIESAKMLTKIGSETWIENLKKEEKTKNCIDELLKFPGIGLKVANCICLFGLNKYDCIPIDTHIYDIIYKYYKDIIEDAETSYSSNKREINGKTRRMVKMEKNNQQTCKKETGKAATKKAMMVNAEGKKQLIPHYFHNDPKRKPPPKDLQKGKQKKKALTTALYIKLFSKLKKLFGPNCGWAQTILFASELKKFSHLFR</sequence>
<dbReference type="Gene3D" id="1.10.340.30">
    <property type="entry name" value="Hypothetical protein, domain 2"/>
    <property type="match status" value="1"/>
</dbReference>
<evidence type="ECO:0000313" key="12">
    <source>
        <dbReference type="EMBL" id="SBS91025.1"/>
    </source>
</evidence>
<evidence type="ECO:0000256" key="5">
    <source>
        <dbReference type="ARBA" id="ARBA00023204"/>
    </source>
</evidence>
<evidence type="ECO:0000256" key="6">
    <source>
        <dbReference type="ARBA" id="ARBA00023239"/>
    </source>
</evidence>
<dbReference type="InterPro" id="IPR003265">
    <property type="entry name" value="HhH-GPD_domain"/>
</dbReference>
<feature type="domain" description="HhH-GPD" evidence="11">
    <location>
        <begin position="383"/>
        <end position="549"/>
    </location>
</feature>
<evidence type="ECO:0000256" key="9">
    <source>
        <dbReference type="ARBA" id="ARBA00044632"/>
    </source>
</evidence>
<dbReference type="EMBL" id="FLQU01001020">
    <property type="protein sequence ID" value="SBS91025.1"/>
    <property type="molecule type" value="Genomic_DNA"/>
</dbReference>
<dbReference type="SUPFAM" id="SSF48150">
    <property type="entry name" value="DNA-glycosylase"/>
    <property type="match status" value="1"/>
</dbReference>
<comment type="catalytic activity">
    <reaction evidence="9">
        <text>2'-deoxyribonucleotide-(2'-deoxyribose 5'-phosphate)-2'-deoxyribonucleotide-DNA = a 3'-end 2'-deoxyribonucleotide-(2,3-dehydro-2,3-deoxyribose 5'-phosphate)-DNA + a 5'-end 5'-phospho-2'-deoxyribonucleoside-DNA + H(+)</text>
        <dbReference type="Rhea" id="RHEA:66592"/>
        <dbReference type="Rhea" id="RHEA-COMP:13180"/>
        <dbReference type="Rhea" id="RHEA-COMP:16897"/>
        <dbReference type="Rhea" id="RHEA-COMP:17067"/>
        <dbReference type="ChEBI" id="CHEBI:15378"/>
        <dbReference type="ChEBI" id="CHEBI:136412"/>
        <dbReference type="ChEBI" id="CHEBI:157695"/>
        <dbReference type="ChEBI" id="CHEBI:167181"/>
        <dbReference type="EC" id="4.2.99.18"/>
    </reaction>
</comment>
<keyword evidence="4" id="KW-0378">Hydrolase</keyword>
<keyword evidence="3" id="KW-0227">DNA damage</keyword>
<reference evidence="13" key="1">
    <citation type="submission" date="2016-05" db="EMBL/GenBank/DDBJ databases">
        <authorList>
            <person name="Naeem Raeece"/>
        </authorList>
    </citation>
    <scope>NUCLEOTIDE SEQUENCE [LARGE SCALE GENOMIC DNA]</scope>
</reference>
<evidence type="ECO:0000256" key="3">
    <source>
        <dbReference type="ARBA" id="ARBA00022763"/>
    </source>
</evidence>
<evidence type="ECO:0000256" key="10">
    <source>
        <dbReference type="SAM" id="MobiDB-lite"/>
    </source>
</evidence>
<evidence type="ECO:0000259" key="11">
    <source>
        <dbReference type="SMART" id="SM00478"/>
    </source>
</evidence>
<dbReference type="EC" id="4.2.99.18" evidence="2"/>
<proteinExistence type="inferred from homology"/>
<gene>
    <name evidence="12" type="ORF">POVCU2_0064970</name>
</gene>
<dbReference type="CDD" id="cd00056">
    <property type="entry name" value="ENDO3c"/>
    <property type="match status" value="1"/>
</dbReference>
<accession>A0A1A8WGT6</accession>
<dbReference type="GO" id="GO:0006285">
    <property type="term" value="P:base-excision repair, AP site formation"/>
    <property type="evidence" value="ECO:0007669"/>
    <property type="project" value="TreeGrafter"/>
</dbReference>
<evidence type="ECO:0000313" key="13">
    <source>
        <dbReference type="Proteomes" id="UP000078560"/>
    </source>
</evidence>
<evidence type="ECO:0000256" key="1">
    <source>
        <dbReference type="ARBA" id="ARBA00010679"/>
    </source>
</evidence>
<dbReference type="GO" id="GO:0005634">
    <property type="term" value="C:nucleus"/>
    <property type="evidence" value="ECO:0007669"/>
    <property type="project" value="TreeGrafter"/>
</dbReference>
<keyword evidence="6 12" id="KW-0456">Lyase</keyword>